<reference evidence="3 5" key="2">
    <citation type="submission" date="2020-02" db="EMBL/GenBank/DDBJ databases">
        <title>Genome sequence of Parvularcula flava strain NH6-79.</title>
        <authorList>
            <person name="Abdul Karim M.H."/>
            <person name="Lam M.Q."/>
            <person name="Chen S.J."/>
            <person name="Yahya A."/>
            <person name="Shahir S."/>
            <person name="Shamsir M.S."/>
            <person name="Chong C.S."/>
        </authorList>
    </citation>
    <scope>NUCLEOTIDE SEQUENCE [LARGE SCALE GENOMIC DNA]</scope>
    <source>
        <strain evidence="3 5">NH6-79</strain>
    </source>
</reference>
<protein>
    <submittedName>
        <fullName evidence="3">DUF3775 domain-containing protein</fullName>
    </submittedName>
</protein>
<evidence type="ECO:0000313" key="2">
    <source>
        <dbReference type="EMBL" id="GGI02023.1"/>
    </source>
</evidence>
<dbReference type="EMBL" id="BMGZ01000005">
    <property type="protein sequence ID" value="GGI02023.1"/>
    <property type="molecule type" value="Genomic_DNA"/>
</dbReference>
<accession>A0A8J3A4W9</accession>
<evidence type="ECO:0000313" key="3">
    <source>
        <dbReference type="EMBL" id="NHK29413.1"/>
    </source>
</evidence>
<evidence type="ECO:0000256" key="1">
    <source>
        <dbReference type="SAM" id="MobiDB-lite"/>
    </source>
</evidence>
<evidence type="ECO:0000313" key="4">
    <source>
        <dbReference type="Proteomes" id="UP000621856"/>
    </source>
</evidence>
<comment type="caution">
    <text evidence="2">The sequence shown here is derived from an EMBL/GenBank/DDBJ whole genome shotgun (WGS) entry which is preliminary data.</text>
</comment>
<organism evidence="2 4">
    <name type="scientific">Aquisalinus luteolus</name>
    <dbReference type="NCBI Taxonomy" id="1566827"/>
    <lineage>
        <taxon>Bacteria</taxon>
        <taxon>Pseudomonadati</taxon>
        <taxon>Pseudomonadota</taxon>
        <taxon>Alphaproteobacteria</taxon>
        <taxon>Parvularculales</taxon>
        <taxon>Parvularculaceae</taxon>
        <taxon>Aquisalinus</taxon>
    </lineage>
</organism>
<proteinExistence type="predicted"/>
<gene>
    <name evidence="3" type="ORF">FF098_015985</name>
    <name evidence="2" type="ORF">GCM10011355_34050</name>
</gene>
<evidence type="ECO:0000313" key="5">
    <source>
        <dbReference type="Proteomes" id="UP000818603"/>
    </source>
</evidence>
<keyword evidence="5" id="KW-1185">Reference proteome</keyword>
<dbReference type="EMBL" id="VCJR02000005">
    <property type="protein sequence ID" value="NHK29413.1"/>
    <property type="molecule type" value="Genomic_DNA"/>
</dbReference>
<feature type="region of interest" description="Disordered" evidence="1">
    <location>
        <begin position="28"/>
        <end position="47"/>
    </location>
</feature>
<name>A0A8J3A4W9_9PROT</name>
<reference evidence="2" key="1">
    <citation type="journal article" date="2014" name="Int. J. Syst. Evol. Microbiol.">
        <title>Complete genome sequence of Corynebacterium casei LMG S-19264T (=DSM 44701T), isolated from a smear-ripened cheese.</title>
        <authorList>
            <consortium name="US DOE Joint Genome Institute (JGI-PGF)"/>
            <person name="Walter F."/>
            <person name="Albersmeier A."/>
            <person name="Kalinowski J."/>
            <person name="Ruckert C."/>
        </authorList>
    </citation>
    <scope>NUCLEOTIDE SEQUENCE</scope>
    <source>
        <strain evidence="2">CGMCC 1.14984</strain>
    </source>
</reference>
<dbReference type="Proteomes" id="UP000621856">
    <property type="component" value="Unassembled WGS sequence"/>
</dbReference>
<reference evidence="2" key="3">
    <citation type="submission" date="2020-09" db="EMBL/GenBank/DDBJ databases">
        <authorList>
            <person name="Sun Q."/>
            <person name="Zhou Y."/>
        </authorList>
    </citation>
    <scope>NUCLEOTIDE SEQUENCE</scope>
    <source>
        <strain evidence="2">CGMCC 1.14984</strain>
    </source>
</reference>
<dbReference type="AlphaFoldDB" id="A0A8J3A4W9"/>
<sequence>MSASLEISPDIIGELIVYLRKWHAVEASTSQNDGSNDTDDIHDNLEMHSTRVDRADLDGVYNGLNDTQKLDISALVLIGMEEESELGAARERIKREEVLSLDDLLEMPMSSEYLASALDQIEGRGQSNVVRLHTPAQSKQP</sequence>
<dbReference type="RefSeq" id="WP_155142435.1">
    <property type="nucleotide sequence ID" value="NZ_BMGZ01000005.1"/>
</dbReference>
<dbReference type="Pfam" id="PF12616">
    <property type="entry name" value="DUF3775"/>
    <property type="match status" value="1"/>
</dbReference>
<dbReference type="InterPro" id="IPR022254">
    <property type="entry name" value="DUF3775"/>
</dbReference>
<dbReference type="Proteomes" id="UP000818603">
    <property type="component" value="Unassembled WGS sequence"/>
</dbReference>